<evidence type="ECO:0000256" key="3">
    <source>
        <dbReference type="ARBA" id="ARBA00022833"/>
    </source>
</evidence>
<sequence length="446" mass="49935">MPTFPLPANFFGMPSLARDERHRLRALSSDVMTDVILKSRVDNPNMHWRLAADDADVQVYEGSDPIAPPATISWCSIAHVTASLDEVVPLFNAHSTETLRDNCHILAKDEMLDCAHLLTLANTRTENISLQWHVFKSPIPGMFKPRDYVHLVAQSHFDLDGAVGYAIAWTSVRVGCCPDFRQTLGLVRTETFRAGYIFLERTDRPGSLEVTQLYQTTIAATTAPSWVVHRAIKTRLKSVRHMDRHLREKRLGASIFLTESELIPKAARAKCFLCQRKFGAFGSKHQCRKCGEVMCRGCSKAWAINLLGYKTHVTVCTTCSIAPSDLYVRSIAPSGRSSLSNFPRHRLSETVSDPQFYTTVPDVMSCGPHDSYCIAMQYESASSEPPCRLASDAHTTTVFMDDDDIAAPILVHEDFDALDAAFRATLTLHDVPRDECIVRESRRFLD</sequence>
<dbReference type="Gene3D" id="3.30.40.10">
    <property type="entry name" value="Zinc/RING finger domain, C3HC4 (zinc finger)"/>
    <property type="match status" value="1"/>
</dbReference>
<keyword evidence="3" id="KW-0862">Zinc</keyword>
<evidence type="ECO:0000313" key="7">
    <source>
        <dbReference type="EMBL" id="VFT78482.1"/>
    </source>
</evidence>
<evidence type="ECO:0000256" key="4">
    <source>
        <dbReference type="PROSITE-ProRule" id="PRU00091"/>
    </source>
</evidence>
<dbReference type="SUPFAM" id="SSF55961">
    <property type="entry name" value="Bet v1-like"/>
    <property type="match status" value="1"/>
</dbReference>
<dbReference type="OrthoDB" id="5403181at2759"/>
<dbReference type="AlphaFoldDB" id="A0A485K5V0"/>
<evidence type="ECO:0000256" key="1">
    <source>
        <dbReference type="ARBA" id="ARBA00022723"/>
    </source>
</evidence>
<evidence type="ECO:0000256" key="2">
    <source>
        <dbReference type="ARBA" id="ARBA00022771"/>
    </source>
</evidence>
<accession>A0A485K5V0</accession>
<dbReference type="SUPFAM" id="SSF57903">
    <property type="entry name" value="FYVE/PHD zinc finger"/>
    <property type="match status" value="1"/>
</dbReference>
<dbReference type="InterPro" id="IPR011011">
    <property type="entry name" value="Znf_FYVE_PHD"/>
</dbReference>
<feature type="domain" description="FYVE-type" evidence="5">
    <location>
        <begin position="265"/>
        <end position="319"/>
    </location>
</feature>
<dbReference type="EMBL" id="CAADRA010000091">
    <property type="protein sequence ID" value="VFT78482.1"/>
    <property type="molecule type" value="Genomic_DNA"/>
</dbReference>
<dbReference type="EMBL" id="VJMH01000091">
    <property type="protein sequence ID" value="KAF0719125.1"/>
    <property type="molecule type" value="Genomic_DNA"/>
</dbReference>
<evidence type="ECO:0000259" key="5">
    <source>
        <dbReference type="PROSITE" id="PS50178"/>
    </source>
</evidence>
<evidence type="ECO:0000313" key="8">
    <source>
        <dbReference type="Proteomes" id="UP000332933"/>
    </source>
</evidence>
<protein>
    <submittedName>
        <fullName evidence="7">Aste57867_1263 protein</fullName>
    </submittedName>
</protein>
<proteinExistence type="predicted"/>
<dbReference type="SMART" id="SM00064">
    <property type="entry name" value="FYVE"/>
    <property type="match status" value="1"/>
</dbReference>
<dbReference type="CDD" id="cd00065">
    <property type="entry name" value="FYVE_like_SF"/>
    <property type="match status" value="1"/>
</dbReference>
<dbReference type="InterPro" id="IPR052727">
    <property type="entry name" value="Rab4/Rab5_effector"/>
</dbReference>
<dbReference type="Gene3D" id="3.30.530.20">
    <property type="match status" value="1"/>
</dbReference>
<dbReference type="GO" id="GO:0008270">
    <property type="term" value="F:zinc ion binding"/>
    <property type="evidence" value="ECO:0007669"/>
    <property type="project" value="UniProtKB-KW"/>
</dbReference>
<evidence type="ECO:0000313" key="6">
    <source>
        <dbReference type="EMBL" id="KAF0719125.1"/>
    </source>
</evidence>
<organism evidence="7 8">
    <name type="scientific">Aphanomyces stellatus</name>
    <dbReference type="NCBI Taxonomy" id="120398"/>
    <lineage>
        <taxon>Eukaryota</taxon>
        <taxon>Sar</taxon>
        <taxon>Stramenopiles</taxon>
        <taxon>Oomycota</taxon>
        <taxon>Saprolegniomycetes</taxon>
        <taxon>Saprolegniales</taxon>
        <taxon>Verrucalvaceae</taxon>
        <taxon>Aphanomyces</taxon>
    </lineage>
</organism>
<dbReference type="PANTHER" id="PTHR13510">
    <property type="entry name" value="FYVE-FINGER-CONTAINING RAB5 EFFECTOR PROTEIN RABENOSYN-5-RELATED"/>
    <property type="match status" value="1"/>
</dbReference>
<reference evidence="7 8" key="1">
    <citation type="submission" date="2019-03" db="EMBL/GenBank/DDBJ databases">
        <authorList>
            <person name="Gaulin E."/>
            <person name="Dumas B."/>
        </authorList>
    </citation>
    <scope>NUCLEOTIDE SEQUENCE [LARGE SCALE GENOMIC DNA]</scope>
    <source>
        <strain evidence="7">CBS 568.67</strain>
    </source>
</reference>
<dbReference type="PROSITE" id="PS50178">
    <property type="entry name" value="ZF_FYVE"/>
    <property type="match status" value="1"/>
</dbReference>
<keyword evidence="2 4" id="KW-0863">Zinc-finger</keyword>
<dbReference type="Proteomes" id="UP000332933">
    <property type="component" value="Unassembled WGS sequence"/>
</dbReference>
<dbReference type="Pfam" id="PF01363">
    <property type="entry name" value="FYVE"/>
    <property type="match status" value="1"/>
</dbReference>
<dbReference type="PANTHER" id="PTHR13510:SF44">
    <property type="entry name" value="RABENOSYN-5"/>
    <property type="match status" value="1"/>
</dbReference>
<gene>
    <name evidence="7" type="primary">Aste57867_1263</name>
    <name evidence="6" type="ORF">As57867_001262</name>
    <name evidence="7" type="ORF">ASTE57867_1263</name>
</gene>
<dbReference type="InterPro" id="IPR023393">
    <property type="entry name" value="START-like_dom_sf"/>
</dbReference>
<keyword evidence="1" id="KW-0479">Metal-binding</keyword>
<dbReference type="InterPro" id="IPR000306">
    <property type="entry name" value="Znf_FYVE"/>
</dbReference>
<dbReference type="InterPro" id="IPR017455">
    <property type="entry name" value="Znf_FYVE-rel"/>
</dbReference>
<name>A0A485K5V0_9STRA</name>
<reference evidence="6" key="2">
    <citation type="submission" date="2019-06" db="EMBL/GenBank/DDBJ databases">
        <title>Genomics analysis of Aphanomyces spp. identifies a new class of oomycete effector associated with host adaptation.</title>
        <authorList>
            <person name="Gaulin E."/>
        </authorList>
    </citation>
    <scope>NUCLEOTIDE SEQUENCE</scope>
    <source>
        <strain evidence="6">CBS 578.67</strain>
    </source>
</reference>
<dbReference type="InterPro" id="IPR013083">
    <property type="entry name" value="Znf_RING/FYVE/PHD"/>
</dbReference>
<keyword evidence="8" id="KW-1185">Reference proteome</keyword>